<reference evidence="1 2" key="1">
    <citation type="submission" date="2019-07" db="EMBL/GenBank/DDBJ databases">
        <title>Rhodococcus cavernicolus sp. nov., isolated from a cave.</title>
        <authorList>
            <person name="Lee S.D."/>
        </authorList>
    </citation>
    <scope>NUCLEOTIDE SEQUENCE [LARGE SCALE GENOMIC DNA]</scope>
    <source>
        <strain evidence="1 2">C1-24</strain>
    </source>
</reference>
<name>A0A5A7SD03_9NOCA</name>
<proteinExistence type="predicted"/>
<gene>
    <name evidence="1" type="ORF">FOY51_11285</name>
</gene>
<organism evidence="1 2">
    <name type="scientific">Antrihabitans cavernicola</name>
    <dbReference type="NCBI Taxonomy" id="2495913"/>
    <lineage>
        <taxon>Bacteria</taxon>
        <taxon>Bacillati</taxon>
        <taxon>Actinomycetota</taxon>
        <taxon>Actinomycetes</taxon>
        <taxon>Mycobacteriales</taxon>
        <taxon>Nocardiaceae</taxon>
        <taxon>Antrihabitans</taxon>
    </lineage>
</organism>
<sequence>MRFVRSLAVGAVAIGATAGLGVLGAGSASALGVTPLPGGVQVDMNHDETVWAHQNKVGAVVAGLPSAAAKSFGTTLDAATELSQTYPKGRVSFSAFGPITDPSGVIVAFEE</sequence>
<evidence type="ECO:0000313" key="2">
    <source>
        <dbReference type="Proteomes" id="UP000322244"/>
    </source>
</evidence>
<comment type="caution">
    <text evidence="1">The sequence shown here is derived from an EMBL/GenBank/DDBJ whole genome shotgun (WGS) entry which is preliminary data.</text>
</comment>
<dbReference type="EMBL" id="VLNY01000004">
    <property type="protein sequence ID" value="KAA0023062.1"/>
    <property type="molecule type" value="Genomic_DNA"/>
</dbReference>
<dbReference type="AlphaFoldDB" id="A0A5A7SD03"/>
<dbReference type="Proteomes" id="UP000322244">
    <property type="component" value="Unassembled WGS sequence"/>
</dbReference>
<dbReference type="OrthoDB" id="4569500at2"/>
<dbReference type="RefSeq" id="WP_149430320.1">
    <property type="nucleotide sequence ID" value="NZ_VLNY01000004.1"/>
</dbReference>
<protein>
    <submittedName>
        <fullName evidence="1">Uncharacterized protein</fullName>
    </submittedName>
</protein>
<evidence type="ECO:0000313" key="1">
    <source>
        <dbReference type="EMBL" id="KAA0023062.1"/>
    </source>
</evidence>
<accession>A0A5A7SD03</accession>
<keyword evidence="2" id="KW-1185">Reference proteome</keyword>